<evidence type="ECO:0000313" key="1">
    <source>
        <dbReference type="EMBL" id="VDP74498.1"/>
    </source>
</evidence>
<dbReference type="STRING" id="6186.A0A183L1E8"/>
<organism evidence="3">
    <name type="scientific">Schistosoma curassoni</name>
    <dbReference type="NCBI Taxonomy" id="6186"/>
    <lineage>
        <taxon>Eukaryota</taxon>
        <taxon>Metazoa</taxon>
        <taxon>Spiralia</taxon>
        <taxon>Lophotrochozoa</taxon>
        <taxon>Platyhelminthes</taxon>
        <taxon>Trematoda</taxon>
        <taxon>Digenea</taxon>
        <taxon>Strigeidida</taxon>
        <taxon>Schistosomatoidea</taxon>
        <taxon>Schistosomatidae</taxon>
        <taxon>Schistosoma</taxon>
    </lineage>
</organism>
<evidence type="ECO:0000313" key="3">
    <source>
        <dbReference type="WBParaSite" id="SCUD_0002115001-mRNA-1"/>
    </source>
</evidence>
<protein>
    <submittedName>
        <fullName evidence="3">G protein gamma domain-containing protein</fullName>
    </submittedName>
</protein>
<keyword evidence="2" id="KW-1185">Reference proteome</keyword>
<reference evidence="1 2" key="2">
    <citation type="submission" date="2018-11" db="EMBL/GenBank/DDBJ databases">
        <authorList>
            <consortium name="Pathogen Informatics"/>
        </authorList>
    </citation>
    <scope>NUCLEOTIDE SEQUENCE [LARGE SCALE GENOMIC DNA]</scope>
    <source>
        <strain evidence="1">Dakar</strain>
        <strain evidence="2">Dakar, Senegal</strain>
    </source>
</reference>
<dbReference type="WBParaSite" id="SCUD_0002115001-mRNA-1">
    <property type="protein sequence ID" value="SCUD_0002115001-mRNA-1"/>
    <property type="gene ID" value="SCUD_0002115001"/>
</dbReference>
<name>A0A183L1E8_9TREM</name>
<dbReference type="Proteomes" id="UP000279833">
    <property type="component" value="Unassembled WGS sequence"/>
</dbReference>
<dbReference type="AlphaFoldDB" id="A0A183L1E8"/>
<proteinExistence type="predicted"/>
<dbReference type="EMBL" id="UZAK01045898">
    <property type="protein sequence ID" value="VDP74498.1"/>
    <property type="molecule type" value="Genomic_DNA"/>
</dbReference>
<evidence type="ECO:0000313" key="2">
    <source>
        <dbReference type="Proteomes" id="UP000279833"/>
    </source>
</evidence>
<reference evidence="3" key="1">
    <citation type="submission" date="2016-06" db="UniProtKB">
        <authorList>
            <consortium name="WormBaseParasite"/>
        </authorList>
    </citation>
    <scope>IDENTIFICATION</scope>
</reference>
<gene>
    <name evidence="1" type="ORF">SCUD_LOCUS21147</name>
</gene>
<accession>A0A183L1E8</accession>
<sequence>MKDETLKQRDLQILELTMKIEQLECLPKSTSRCDPVSHAGYFATTATLTESSSDSVDDPTKFCLGEKQFTSNKQQDVSQTNFFHTFYHTNKNHLMHIILVLMFSIN</sequence>